<dbReference type="RefSeq" id="WP_133734147.1">
    <property type="nucleotide sequence ID" value="NZ_SNXK01000006.1"/>
</dbReference>
<name>A0A4R6P8B2_NOCIG</name>
<dbReference type="EMBL" id="SNXK01000006">
    <property type="protein sequence ID" value="TDP32329.1"/>
    <property type="molecule type" value="Genomic_DNA"/>
</dbReference>
<dbReference type="Proteomes" id="UP000295087">
    <property type="component" value="Unassembled WGS sequence"/>
</dbReference>
<protein>
    <submittedName>
        <fullName evidence="1">Uncharacterized protein</fullName>
    </submittedName>
</protein>
<sequence>MSHVSMSAILLDSVAVEYHPASADDTFDFVHPAKVWVRLDAKDAHSTVFLDIEHVRQLAEELPKLLMAHDAAEHVAKEQAAAEAEAA</sequence>
<accession>A0A4R6P8B2</accession>
<gene>
    <name evidence="1" type="ORF">DFR75_106119</name>
</gene>
<keyword evidence="2" id="KW-1185">Reference proteome</keyword>
<dbReference type="AlphaFoldDB" id="A0A4R6P8B2"/>
<reference evidence="1 2" key="1">
    <citation type="submission" date="2019-03" db="EMBL/GenBank/DDBJ databases">
        <title>Genomic Encyclopedia of Type Strains, Phase IV (KMG-IV): sequencing the most valuable type-strain genomes for metagenomic binning, comparative biology and taxonomic classification.</title>
        <authorList>
            <person name="Goeker M."/>
        </authorList>
    </citation>
    <scope>NUCLEOTIDE SEQUENCE [LARGE SCALE GENOMIC DNA]</scope>
    <source>
        <strain evidence="1 2">DSM 44496</strain>
    </source>
</reference>
<evidence type="ECO:0000313" key="1">
    <source>
        <dbReference type="EMBL" id="TDP32329.1"/>
    </source>
</evidence>
<proteinExistence type="predicted"/>
<evidence type="ECO:0000313" key="2">
    <source>
        <dbReference type="Proteomes" id="UP000295087"/>
    </source>
</evidence>
<organism evidence="1 2">
    <name type="scientific">Nocardia ignorata</name>
    <dbReference type="NCBI Taxonomy" id="145285"/>
    <lineage>
        <taxon>Bacteria</taxon>
        <taxon>Bacillati</taxon>
        <taxon>Actinomycetota</taxon>
        <taxon>Actinomycetes</taxon>
        <taxon>Mycobacteriales</taxon>
        <taxon>Nocardiaceae</taxon>
        <taxon>Nocardia</taxon>
    </lineage>
</organism>
<comment type="caution">
    <text evidence="1">The sequence shown here is derived from an EMBL/GenBank/DDBJ whole genome shotgun (WGS) entry which is preliminary data.</text>
</comment>